<protein>
    <submittedName>
        <fullName evidence="1">Uncharacterized protein</fullName>
    </submittedName>
</protein>
<organism evidence="1 2">
    <name type="scientific">Neophaeococcomyces mojaviensis</name>
    <dbReference type="NCBI Taxonomy" id="3383035"/>
    <lineage>
        <taxon>Eukaryota</taxon>
        <taxon>Fungi</taxon>
        <taxon>Dikarya</taxon>
        <taxon>Ascomycota</taxon>
        <taxon>Pezizomycotina</taxon>
        <taxon>Eurotiomycetes</taxon>
        <taxon>Chaetothyriomycetidae</taxon>
        <taxon>Chaetothyriales</taxon>
        <taxon>Chaetothyriales incertae sedis</taxon>
        <taxon>Neophaeococcomyces</taxon>
    </lineage>
</organism>
<sequence length="426" mass="47662">MRIIIIGAGLGGLTAAFCFARRGHNVIVVEQRKHLSPQGSGLGIRPGATRILHSWGLEPDMRAISDATPTVLLRDLKTGGIATRSVVENASEVPDWGTHRTNMIEMLYRKAIGAGVDMQFGKSVRMVNDDLQQPHVELVDGTVLRADMILAADGIWSRTRGQILGNEIVPNVSDITCYGIKLSAEQIFGNPAMAKSLTDNMAINIWMDEKTFVVGRWNQVLQVWSGRFGIQGESDSEQKSLWDEDGDIEWVRRWYRKKDTCPELMAALEMADDCDRWRLAEMPNLPGWSSKSGRIVLLGDSAHAMQPNAAQGYSMIVESIAVLEHLIEHANSHASERIPEIVRTWETIRKPRIERIKEYAKWNTAMFTGVPVASKSEVGKTMVKDLTHVAADMNAKFHSVAFVKWVLDFDAVQEAQRYLEDNRARL</sequence>
<accession>A0ACC3ACB6</accession>
<gene>
    <name evidence="1" type="ORF">H2198_003402</name>
</gene>
<evidence type="ECO:0000313" key="2">
    <source>
        <dbReference type="Proteomes" id="UP001172386"/>
    </source>
</evidence>
<name>A0ACC3ACB6_9EURO</name>
<comment type="caution">
    <text evidence="1">The sequence shown here is derived from an EMBL/GenBank/DDBJ whole genome shotgun (WGS) entry which is preliminary data.</text>
</comment>
<dbReference type="EMBL" id="JAPDRQ010000045">
    <property type="protein sequence ID" value="KAJ9658973.1"/>
    <property type="molecule type" value="Genomic_DNA"/>
</dbReference>
<proteinExistence type="predicted"/>
<dbReference type="Proteomes" id="UP001172386">
    <property type="component" value="Unassembled WGS sequence"/>
</dbReference>
<evidence type="ECO:0000313" key="1">
    <source>
        <dbReference type="EMBL" id="KAJ9658973.1"/>
    </source>
</evidence>
<reference evidence="1" key="1">
    <citation type="submission" date="2022-10" db="EMBL/GenBank/DDBJ databases">
        <title>Culturing micro-colonial fungi from biological soil crusts in the Mojave desert and describing Neophaeococcomyces mojavensis, and introducing the new genera and species Taxawa tesnikishii.</title>
        <authorList>
            <person name="Kurbessoian T."/>
            <person name="Stajich J.E."/>
        </authorList>
    </citation>
    <scope>NUCLEOTIDE SEQUENCE</scope>
    <source>
        <strain evidence="1">JES_112</strain>
    </source>
</reference>
<keyword evidence="2" id="KW-1185">Reference proteome</keyword>